<dbReference type="SMART" id="SM00060">
    <property type="entry name" value="FN3"/>
    <property type="match status" value="4"/>
</dbReference>
<feature type="region of interest" description="Disordered" evidence="4">
    <location>
        <begin position="1909"/>
        <end position="1942"/>
    </location>
</feature>
<dbReference type="NCBIfam" id="NF012211">
    <property type="entry name" value="tand_rpt_95"/>
    <property type="match status" value="1"/>
</dbReference>
<dbReference type="CDD" id="cd00063">
    <property type="entry name" value="FN3"/>
    <property type="match status" value="3"/>
</dbReference>
<dbReference type="InterPro" id="IPR003961">
    <property type="entry name" value="FN3_dom"/>
</dbReference>
<dbReference type="PANTHER" id="PTHR13817">
    <property type="entry name" value="TITIN"/>
    <property type="match status" value="1"/>
</dbReference>
<comment type="caution">
    <text evidence="6">The sequence shown here is derived from an EMBL/GenBank/DDBJ whole genome shotgun (WGS) entry which is preliminary data.</text>
</comment>
<name>A0ABU8LEV0_9MICO</name>
<dbReference type="RefSeq" id="WP_337333176.1">
    <property type="nucleotide sequence ID" value="NZ_JBBDGM010000014.1"/>
</dbReference>
<evidence type="ECO:0000256" key="4">
    <source>
        <dbReference type="SAM" id="MobiDB-lite"/>
    </source>
</evidence>
<evidence type="ECO:0000256" key="2">
    <source>
        <dbReference type="ARBA" id="ARBA00023295"/>
    </source>
</evidence>
<feature type="region of interest" description="Disordered" evidence="4">
    <location>
        <begin position="365"/>
        <end position="408"/>
    </location>
</feature>
<gene>
    <name evidence="6" type="ORF">WDU99_14530</name>
</gene>
<feature type="compositionally biased region" description="Acidic residues" evidence="4">
    <location>
        <begin position="371"/>
        <end position="384"/>
    </location>
</feature>
<feature type="domain" description="Fibronectin type-III" evidence="5">
    <location>
        <begin position="1558"/>
        <end position="1649"/>
    </location>
</feature>
<feature type="region of interest" description="Disordered" evidence="4">
    <location>
        <begin position="1735"/>
        <end position="1756"/>
    </location>
</feature>
<dbReference type="InterPro" id="IPR013783">
    <property type="entry name" value="Ig-like_fold"/>
</dbReference>
<keyword evidence="1" id="KW-0677">Repeat</keyword>
<keyword evidence="7" id="KW-1185">Reference proteome</keyword>
<feature type="region of interest" description="Disordered" evidence="4">
    <location>
        <begin position="1535"/>
        <end position="1560"/>
    </location>
</feature>
<dbReference type="Pfam" id="PF00041">
    <property type="entry name" value="fn3"/>
    <property type="match status" value="3"/>
</dbReference>
<keyword evidence="2" id="KW-0326">Glycosidase</keyword>
<feature type="domain" description="Fibronectin type-III" evidence="5">
    <location>
        <begin position="1466"/>
        <end position="1557"/>
    </location>
</feature>
<evidence type="ECO:0000256" key="1">
    <source>
        <dbReference type="ARBA" id="ARBA00022737"/>
    </source>
</evidence>
<dbReference type="PRINTS" id="PR00014">
    <property type="entry name" value="FNTYPEIII"/>
</dbReference>
<proteinExistence type="predicted"/>
<dbReference type="Proteomes" id="UP001371224">
    <property type="component" value="Unassembled WGS sequence"/>
</dbReference>
<dbReference type="EMBL" id="JBBDGM010000014">
    <property type="protein sequence ID" value="MEJ1089530.1"/>
    <property type="molecule type" value="Genomic_DNA"/>
</dbReference>
<dbReference type="InterPro" id="IPR036116">
    <property type="entry name" value="FN3_sf"/>
</dbReference>
<sequence length="2032" mass="213484">MRAMTWMRRHPKTLGSAAGVVIGAVALTGMAVAYDGLPTTKVDLNDAGVWLTKSSSLLVGHFNNASTVIDGGLRTSGEDFDIQQDEANVLVVDGGNDTVTAVDPATVTMTDSAPIPGDAKVTLGGTTTAILDRASGFLWMTPVSELSGFDPKATDVLAKLGKNADATVGRDGTVYAVSAERSEVLTARFDAQGEISTSESSLEELGKGAEPTITAVGETPVVLDPASGVVQTPGGFRTEIADAQSAVLQYPSAQADAVTLATTSHLVHVPLDGGEVQEVTTNGQGNPATPVSLRGCTYGAWAGSARFVRDCAGESADVNEQIPGAENAQQLTFRVNRDVIVLNDVLTGAAWMADESLKQVDDWSVLTPPEGNEEDEENTSEETVETTLPERTEKNTPPTAEDDRFGVRPGGTTMLPAVDNDNDPDGDVLVAALADRQPKVGDVQPVLNGGALQIMTEEDAKGSATFRYEVDDGRGGSDTAEITVDVHDWDTNSAPKPKRVTKLAVESGGTVSYNILPDWIDPDGDDIYLQSVTPAAGDEVDFTTDGQITYRAVASLQGRKKIELVVADSLGEVATSSIYITVKPQGSMDPRTNADHVVTRVNEPVTVSPLANDSTAGREQLRLTNVDAVEGAELTPDYPNKQFTFQAASSGVYYVQYLASAGAKSAIGIVRVDVLDETQTDQPPVAVRDVALLPSGKEALVGVLANDSDPAGGVLVVQSVTVPPHSGISVSVLNHETLRITDQGALDAQVRIRYRISNGTHSAEGDVIVVPIPAASKLLPPVANDDEAVVRVGDVVTIPVLDNDTHPNDDAMRVAPDLIEPLVDPEVGEAFVSQDTVRFRAGSEPGTAYITYEVVDSLGQKDAGYVTVQILPIDKDRNAAPNPRDLTARAVSGTSANIAIPLHGIDADGDSVELLGLATAPSKGRVAEIAQDYLVYEAFDDATGVDAFTYKVRDRLGKEGTASIRVGIAPPETANQSPYAVKDAVVVRPGRSVAVPVLANDSDPDGDEIALVTEGIERPDVDGLDAEVSGDRVVIEVPDRELESSLQYTIRDARGAEATAPVLVTVDEDVPLLTPIARDDRVLVSDIKDTLSVDLDIIANDEDPDGTTEGLTIDVEDGATLLADGKARVTVGEKRQLIRYTVTDQDGLTSSAFIFVPAVKELSPMLRTTKPVRVKSGETKELPLSEYVTVAGGGEVRITEAAKVSAVHANGADLIKDAQTLVYTSEDRYFGPDALTFEVTDGTGPDDPEGRKSTLTIPIEVLPPENQPPAFVDGQMDVAPGEDATSLDLAALTTDPDPEDADNIRFTITGEPGKGVSARIEGTTLLVEAESNARKGDSTMVDLRIEDGTTDPVQGRVTVTVTASTRSLPVASPDTVEQADQGETITVPVLDNDINPFPETPLELVSVMRDSGEGEVTRSGDMVEITPAADFVGVMVVRYRIQDATEDPDRQVDGRVTVMVQGVPDAPGQPTVSSIQDRTVVLSWSPPANNGAEITEYTVNSVGGSQYTKTCTSTTCTLDGLTNNVEYTFQVTATNRVGEGPASPASNPPARPDVRPDTPAAPTLVFGDKSLDVSWTTPNSNGSPVESYTLQISPAPPAGSAEKTGVTGNSLVWEGLENGTNYTVRVQAHNRAPDPSSFSQWSMAEIPAGPPLAPPAPTTKELSPVDKQAQMEVTWQQPNTNGDPIRGYQIQVLRGGSLVDTISAGPSARSQAVVVSTSETGYTFKVRAENKAGWGDWSDASAPRRGVVAPEPPTAVTATPKDREIQVGYTQGARNGAKTGEISIQYSLNGGGWQSNWDGRTITGLTNGTNYSVRLRAVATVDGSTYAGAASAAASANPYGTPRAPSVSATKVSGGDTIRLAWDGRNSDNGRDVQVQVSIDGGGWQNVGLNSSTDRAGGYSKTHSIKARAVAKPQAQGGISPESPTRSATTDPKPVDTTPKAWLEPGPVVSGCSAVGGGACHRMKIVTNQYFKAGSYNIECYAGGDYTGNNAGYPVQIPSGGSVQLQCYNGFSPDKRVKIIGGNPGNAYGTFK</sequence>
<evidence type="ECO:0000256" key="3">
    <source>
        <dbReference type="ARBA" id="ARBA00023326"/>
    </source>
</evidence>
<accession>A0ABU8LEV0</accession>
<keyword evidence="3" id="KW-0119">Carbohydrate metabolism</keyword>
<dbReference type="PANTHER" id="PTHR13817:SF73">
    <property type="entry name" value="FIBRONECTIN TYPE-III DOMAIN-CONTAINING PROTEIN"/>
    <property type="match status" value="1"/>
</dbReference>
<dbReference type="InterPro" id="IPR050964">
    <property type="entry name" value="Striated_Muscle_Regulatory"/>
</dbReference>
<evidence type="ECO:0000313" key="7">
    <source>
        <dbReference type="Proteomes" id="UP001371224"/>
    </source>
</evidence>
<keyword evidence="2" id="KW-0378">Hydrolase</keyword>
<evidence type="ECO:0000259" key="5">
    <source>
        <dbReference type="PROSITE" id="PS50853"/>
    </source>
</evidence>
<feature type="compositionally biased region" description="Low complexity" evidence="4">
    <location>
        <begin position="1929"/>
        <end position="1942"/>
    </location>
</feature>
<organism evidence="6 7">
    <name type="scientific">Microbacterium bandirmense</name>
    <dbReference type="NCBI Taxonomy" id="3122050"/>
    <lineage>
        <taxon>Bacteria</taxon>
        <taxon>Bacillati</taxon>
        <taxon>Actinomycetota</taxon>
        <taxon>Actinomycetes</taxon>
        <taxon>Micrococcales</taxon>
        <taxon>Microbacteriaceae</taxon>
        <taxon>Microbacterium</taxon>
    </lineage>
</organism>
<dbReference type="SUPFAM" id="SSF49265">
    <property type="entry name" value="Fibronectin type III"/>
    <property type="match status" value="3"/>
</dbReference>
<dbReference type="Gene3D" id="2.60.40.10">
    <property type="entry name" value="Immunoglobulins"/>
    <property type="match status" value="4"/>
</dbReference>
<keyword evidence="3" id="KW-0624">Polysaccharide degradation</keyword>
<dbReference type="Pfam" id="PF17963">
    <property type="entry name" value="Big_9"/>
    <property type="match status" value="8"/>
</dbReference>
<evidence type="ECO:0000313" key="6">
    <source>
        <dbReference type="EMBL" id="MEJ1089530.1"/>
    </source>
</evidence>
<dbReference type="PROSITE" id="PS50853">
    <property type="entry name" value="FN3"/>
    <property type="match status" value="3"/>
</dbReference>
<feature type="domain" description="Fibronectin type-III" evidence="5">
    <location>
        <begin position="1654"/>
        <end position="1751"/>
    </location>
</feature>
<protein>
    <submittedName>
        <fullName evidence="6">Ig-like domain-containing protein</fullName>
    </submittedName>
</protein>
<reference evidence="6 7" key="1">
    <citation type="submission" date="2024-02" db="EMBL/GenBank/DDBJ databases">
        <authorList>
            <person name="Saticioglu I.B."/>
        </authorList>
    </citation>
    <scope>NUCLEOTIDE SEQUENCE [LARGE SCALE GENOMIC DNA]</scope>
    <source>
        <strain evidence="6 7">Mu-80</strain>
    </source>
</reference>